<proteinExistence type="predicted"/>
<accession>A0A1Y1ZJF5</accession>
<dbReference type="Gene3D" id="3.40.50.300">
    <property type="entry name" value="P-loop containing nucleotide triphosphate hydrolases"/>
    <property type="match status" value="1"/>
</dbReference>
<comment type="caution">
    <text evidence="5">The sequence shown here is derived from an EMBL/GenBank/DDBJ whole genome shotgun (WGS) entry which is preliminary data.</text>
</comment>
<evidence type="ECO:0000259" key="3">
    <source>
        <dbReference type="Pfam" id="PF24809"/>
    </source>
</evidence>
<dbReference type="PANTHER" id="PTHR10039">
    <property type="entry name" value="AMELOGENIN"/>
    <property type="match status" value="1"/>
</dbReference>
<dbReference type="Proteomes" id="UP000193144">
    <property type="component" value="Unassembled WGS sequence"/>
</dbReference>
<keyword evidence="1" id="KW-0677">Repeat</keyword>
<dbReference type="InterPro" id="IPR056125">
    <property type="entry name" value="DUF7708"/>
</dbReference>
<dbReference type="SUPFAM" id="SSF52540">
    <property type="entry name" value="P-loop containing nucleoside triphosphate hydrolases"/>
    <property type="match status" value="1"/>
</dbReference>
<evidence type="ECO:0000256" key="1">
    <source>
        <dbReference type="ARBA" id="ARBA00022737"/>
    </source>
</evidence>
<dbReference type="Pfam" id="PF24883">
    <property type="entry name" value="NPHP3_N"/>
    <property type="match status" value="1"/>
</dbReference>
<evidence type="ECO:0000313" key="5">
    <source>
        <dbReference type="EMBL" id="ORY10382.1"/>
    </source>
</evidence>
<feature type="domain" description="DUF7708" evidence="3">
    <location>
        <begin position="57"/>
        <end position="123"/>
    </location>
</feature>
<dbReference type="InterPro" id="IPR056884">
    <property type="entry name" value="NPHP3-like_N"/>
</dbReference>
<keyword evidence="6" id="KW-1185">Reference proteome</keyword>
<name>A0A1Y1ZJF5_9PLEO</name>
<dbReference type="Pfam" id="PF24809">
    <property type="entry name" value="DUF7708"/>
    <property type="match status" value="1"/>
</dbReference>
<dbReference type="EMBL" id="MCFA01000073">
    <property type="protein sequence ID" value="ORY10382.1"/>
    <property type="molecule type" value="Genomic_DNA"/>
</dbReference>
<dbReference type="InterPro" id="IPR027417">
    <property type="entry name" value="P-loop_NTPase"/>
</dbReference>
<dbReference type="PANTHER" id="PTHR10039:SF17">
    <property type="entry name" value="FUNGAL STAND N-TERMINAL GOODBYE DOMAIN-CONTAINING PROTEIN-RELATED"/>
    <property type="match status" value="1"/>
</dbReference>
<dbReference type="OrthoDB" id="5389400at2759"/>
<protein>
    <submittedName>
        <fullName evidence="5">Uncharacterized protein</fullName>
    </submittedName>
</protein>
<organism evidence="5 6">
    <name type="scientific">Clohesyomyces aquaticus</name>
    <dbReference type="NCBI Taxonomy" id="1231657"/>
    <lineage>
        <taxon>Eukaryota</taxon>
        <taxon>Fungi</taxon>
        <taxon>Dikarya</taxon>
        <taxon>Ascomycota</taxon>
        <taxon>Pezizomycotina</taxon>
        <taxon>Dothideomycetes</taxon>
        <taxon>Pleosporomycetidae</taxon>
        <taxon>Pleosporales</taxon>
        <taxon>Lindgomycetaceae</taxon>
        <taxon>Clohesyomyces</taxon>
    </lineage>
</organism>
<feature type="domain" description="Nephrocystin 3-like N-terminal" evidence="4">
    <location>
        <begin position="322"/>
        <end position="499"/>
    </location>
</feature>
<evidence type="ECO:0000259" key="4">
    <source>
        <dbReference type="Pfam" id="PF24883"/>
    </source>
</evidence>
<feature type="region of interest" description="Disordered" evidence="2">
    <location>
        <begin position="1451"/>
        <end position="1480"/>
    </location>
</feature>
<sequence length="1480" mass="168011">MNEFQQAHAEFLDKLTDEEKGSFLQVKTSKELLEGLQKFSQFSKNKTKWTNLCNRVRGCSDKLNPYFSVISITVQSHPEWAAIAWGAFRLVLLLASNYGTFFDKLGDLLEQLSAKIPAYDSISETKSIIQETFNEALKKAELSSRLPPTVEISDRFQNSLRAFYLDLFEIFQSIARVFTSKSGKLKKTPVVISQLIWQPFDVRYANLLQRLDRHNEILKLELKIMTFKMESHIARILVDATTQKAVEMREIFPSLSKIQSQIKDFESRLLSNLTDHSTIVHRMREAIDTADKRSLLGRIQSWIGSSPFMDTFERLISARQEGTAEWIFQTDIYRNWEEKSIRTDNNLLMGNFLWVQGIPGVGKSVLSASVIQSLRGDVELFTSSHPLVTFFIFEYNARDGRPAPRHHAYRAIMAQLLERLRDNDDVLELFSFAMTRRRHGQTTATTSELVDLIRMLASRIDRWYIVIDGVDECEEADDLILDLGKALGDQQTKLVLFSRPNVRSLRHQMKPEQILSVTRLLNEDDLRLYFNTHLERFQNLGILSASASRDHLVSCLITGANGMFQWARLMINHLRSDGLVPWQRLNIIRRLKTPERLEEMYIRILRHLVDKLSSEQSMARRIFLWLTFGKRSLSTKELEDVLVPCRESSSDLVEKIDFPSEEERFCDFEHSVVMVSGSLVEKRWCSHTQATIYSFIHGSVMEFFQSKCKAAESCFRNKAGTIEYFLPPVREAECDLTLDCLSYIFNRVPGKPLSGSIFEAASPTTLTERQPFVSYAALQWPYHLASMGKALAAQQLPNPNGFQHSAEEIFTKLGRFLLTKLLPMVWVELTYTFEKEPNSHNTLHKTLLDWAEQTEALNIPNLPDDAGEVPAAIAAFAEDLATLHALWGDTLLLSPHQIWQDVTAFTQSPFFVTTSAVSLKTLTAESLGRSAAGTFPLSKISRDDPSTDLLAVLTIWPSKAFTDTLDTLDGAVPRRKRPRKVSRYDGWVAQCELWDIDADEPVLVEDSRVSLDKEEIEVQYERFRKHIKNFDKSLTAKAARKELALHFPSSIESDLRTISVLRTIFRRRLPFPKSLAGASKPLADIWRPILMPIRHTLHATLLLGFPPATDANKQARVAESPGSIPRALRLGRTPAFRILTHGNFVLYQSVEGRDGLSEEEDPAGTIAAYKITHQDGADNIRLLGCIEGDGSRGCIVRCCFHPQLPLLAFHYVSRTGISQLFLWSFTKHSSDDNENFVLLNHELLQPGMTGGFSLASIASIQGRLKYLHFTSCGTSLIYQPYHSTNPHIRNITESVLYKSAVQASECDDVRNQPFSHDMQDRSSALVKTNELPKAMVLDRPAMHADGSFTTLSFNPSAAHRDVKLVHSEGNVEEEQSLLSLPSWEDIKNVSVSMRMPDAKRDDKVTFITNKTAQPFYFLGDGGKHTSPTVVRKNIRAIRKVEKRALSNGWHGVSYEGMPHEEDEGGQNIQKRLRLGNQETS</sequence>
<evidence type="ECO:0000313" key="6">
    <source>
        <dbReference type="Proteomes" id="UP000193144"/>
    </source>
</evidence>
<reference evidence="5 6" key="1">
    <citation type="submission" date="2016-07" db="EMBL/GenBank/DDBJ databases">
        <title>Pervasive Adenine N6-methylation of Active Genes in Fungi.</title>
        <authorList>
            <consortium name="DOE Joint Genome Institute"/>
            <person name="Mondo S.J."/>
            <person name="Dannebaum R.O."/>
            <person name="Kuo R.C."/>
            <person name="Labutti K."/>
            <person name="Haridas S."/>
            <person name="Kuo A."/>
            <person name="Salamov A."/>
            <person name="Ahrendt S.R."/>
            <person name="Lipzen A."/>
            <person name="Sullivan W."/>
            <person name="Andreopoulos W.B."/>
            <person name="Clum A."/>
            <person name="Lindquist E."/>
            <person name="Daum C."/>
            <person name="Ramamoorthy G.K."/>
            <person name="Gryganskyi A."/>
            <person name="Culley D."/>
            <person name="Magnuson J.K."/>
            <person name="James T.Y."/>
            <person name="O'Malley M.A."/>
            <person name="Stajich J.E."/>
            <person name="Spatafora J.W."/>
            <person name="Visel A."/>
            <person name="Grigoriev I.V."/>
        </authorList>
    </citation>
    <scope>NUCLEOTIDE SEQUENCE [LARGE SCALE GENOMIC DNA]</scope>
    <source>
        <strain evidence="5 6">CBS 115471</strain>
    </source>
</reference>
<evidence type="ECO:0000256" key="2">
    <source>
        <dbReference type="SAM" id="MobiDB-lite"/>
    </source>
</evidence>
<gene>
    <name evidence="5" type="ORF">BCR34DRAFT_566803</name>
</gene>